<dbReference type="GO" id="GO:0008285">
    <property type="term" value="P:negative regulation of cell population proliferation"/>
    <property type="evidence" value="ECO:0007669"/>
    <property type="project" value="InterPro"/>
</dbReference>
<dbReference type="AlphaFoldDB" id="A0AAF1AN29"/>
<dbReference type="InterPro" id="IPR052153">
    <property type="entry name" value="DVL/RTFL_small_peptides"/>
</dbReference>
<evidence type="ECO:0000313" key="9">
    <source>
        <dbReference type="Proteomes" id="UP000077755"/>
    </source>
</evidence>
<gene>
    <name evidence="8" type="ORF">DCAR_0208486</name>
</gene>
<evidence type="ECO:0000256" key="3">
    <source>
        <dbReference type="ARBA" id="ARBA00022475"/>
    </source>
</evidence>
<proteinExistence type="inferred from homology"/>
<accession>A0AAF1AN29</accession>
<keyword evidence="2" id="KW-0217">Developmental protein</keyword>
<keyword evidence="5" id="KW-1133">Transmembrane helix</keyword>
<evidence type="ECO:0000256" key="6">
    <source>
        <dbReference type="ARBA" id="ARBA00023136"/>
    </source>
</evidence>
<dbReference type="InterPro" id="IPR012552">
    <property type="entry name" value="DVL"/>
</dbReference>
<dbReference type="Pfam" id="PF08137">
    <property type="entry name" value="DVL"/>
    <property type="match status" value="1"/>
</dbReference>
<reference evidence="8" key="2">
    <citation type="submission" date="2022-03" db="EMBL/GenBank/DDBJ databases">
        <title>Draft title - Genomic analysis of global carrot germplasm unveils the trajectory of domestication and the origin of high carotenoid orange carrot.</title>
        <authorList>
            <person name="Iorizzo M."/>
            <person name="Ellison S."/>
            <person name="Senalik D."/>
            <person name="Macko-Podgorni A."/>
            <person name="Grzebelus D."/>
            <person name="Bostan H."/>
            <person name="Rolling W."/>
            <person name="Curaba J."/>
            <person name="Simon P."/>
        </authorList>
    </citation>
    <scope>NUCLEOTIDE SEQUENCE</scope>
    <source>
        <tissue evidence="8">Leaf</tissue>
    </source>
</reference>
<organism evidence="8 9">
    <name type="scientific">Daucus carota subsp. sativus</name>
    <name type="common">Carrot</name>
    <dbReference type="NCBI Taxonomy" id="79200"/>
    <lineage>
        <taxon>Eukaryota</taxon>
        <taxon>Viridiplantae</taxon>
        <taxon>Streptophyta</taxon>
        <taxon>Embryophyta</taxon>
        <taxon>Tracheophyta</taxon>
        <taxon>Spermatophyta</taxon>
        <taxon>Magnoliopsida</taxon>
        <taxon>eudicotyledons</taxon>
        <taxon>Gunneridae</taxon>
        <taxon>Pentapetalae</taxon>
        <taxon>asterids</taxon>
        <taxon>campanulids</taxon>
        <taxon>Apiales</taxon>
        <taxon>Apiaceae</taxon>
        <taxon>Apioideae</taxon>
        <taxon>Scandiceae</taxon>
        <taxon>Daucinae</taxon>
        <taxon>Daucus</taxon>
        <taxon>Daucus sect. Daucus</taxon>
    </lineage>
</organism>
<evidence type="ECO:0000256" key="1">
    <source>
        <dbReference type="ARBA" id="ARBA00004162"/>
    </source>
</evidence>
<reference evidence="8" key="1">
    <citation type="journal article" date="2016" name="Nat. Genet.">
        <title>A high-quality carrot genome assembly provides new insights into carotenoid accumulation and asterid genome evolution.</title>
        <authorList>
            <person name="Iorizzo M."/>
            <person name="Ellison S."/>
            <person name="Senalik D."/>
            <person name="Zeng P."/>
            <person name="Satapoomin P."/>
            <person name="Huang J."/>
            <person name="Bowman M."/>
            <person name="Iovene M."/>
            <person name="Sanseverino W."/>
            <person name="Cavagnaro P."/>
            <person name="Yildiz M."/>
            <person name="Macko-Podgorni A."/>
            <person name="Moranska E."/>
            <person name="Grzebelus E."/>
            <person name="Grzebelus D."/>
            <person name="Ashrafi H."/>
            <person name="Zheng Z."/>
            <person name="Cheng S."/>
            <person name="Spooner D."/>
            <person name="Van Deynze A."/>
            <person name="Simon P."/>
        </authorList>
    </citation>
    <scope>NUCLEOTIDE SEQUENCE</scope>
    <source>
        <tissue evidence="8">Leaf</tissue>
    </source>
</reference>
<dbReference type="EMBL" id="CP093344">
    <property type="protein sequence ID" value="WOG89249.1"/>
    <property type="molecule type" value="Genomic_DNA"/>
</dbReference>
<comment type="similarity">
    <text evidence="7">Belongs to the DVL/RTFL small polypeptides family.</text>
</comment>
<name>A0AAF1AN29_DAUCS</name>
<evidence type="ECO:0000256" key="2">
    <source>
        <dbReference type="ARBA" id="ARBA00022473"/>
    </source>
</evidence>
<dbReference type="GO" id="GO:0005886">
    <property type="term" value="C:plasma membrane"/>
    <property type="evidence" value="ECO:0007669"/>
    <property type="project" value="UniProtKB-SubCell"/>
</dbReference>
<dbReference type="Proteomes" id="UP000077755">
    <property type="component" value="Chromosome 2"/>
</dbReference>
<protein>
    <submittedName>
        <fullName evidence="8">Uncharacterized protein</fullName>
    </submittedName>
</protein>
<evidence type="ECO:0000256" key="5">
    <source>
        <dbReference type="ARBA" id="ARBA00022989"/>
    </source>
</evidence>
<keyword evidence="4" id="KW-0812">Transmembrane</keyword>
<keyword evidence="6" id="KW-0472">Membrane</keyword>
<dbReference type="PANTHER" id="PTHR47855:SF6">
    <property type="entry name" value="ROTUNDIFOLIA LIKE 8"/>
    <property type="match status" value="1"/>
</dbReference>
<dbReference type="GO" id="GO:0048367">
    <property type="term" value="P:shoot system development"/>
    <property type="evidence" value="ECO:0007669"/>
    <property type="project" value="UniProtKB-ARBA"/>
</dbReference>
<evidence type="ECO:0000256" key="7">
    <source>
        <dbReference type="ARBA" id="ARBA00024340"/>
    </source>
</evidence>
<evidence type="ECO:0000256" key="4">
    <source>
        <dbReference type="ARBA" id="ARBA00022692"/>
    </source>
</evidence>
<evidence type="ECO:0000313" key="8">
    <source>
        <dbReference type="EMBL" id="WOG89249.1"/>
    </source>
</evidence>
<keyword evidence="9" id="KW-1185">Reference proteome</keyword>
<dbReference type="PANTHER" id="PTHR47855">
    <property type="entry name" value="OS01G0525701 PROTEIN"/>
    <property type="match status" value="1"/>
</dbReference>
<keyword evidence="3" id="KW-1003">Cell membrane</keyword>
<comment type="subcellular location">
    <subcellularLocation>
        <location evidence="1">Cell membrane</location>
        <topology evidence="1">Single-pass membrane protein</topology>
    </subcellularLocation>
</comment>
<sequence length="48" mass="5437">MSQNEGGAAVPATKKRLQCKGLGKFVKQERARIYIIRTCVVTLLCWRD</sequence>